<dbReference type="GO" id="GO:0005634">
    <property type="term" value="C:nucleus"/>
    <property type="evidence" value="ECO:0007669"/>
    <property type="project" value="UniProtKB-SubCell"/>
</dbReference>
<evidence type="ECO:0000256" key="5">
    <source>
        <dbReference type="ARBA" id="ARBA00022833"/>
    </source>
</evidence>
<dbReference type="Gene3D" id="3.30.160.60">
    <property type="entry name" value="Classic Zinc Finger"/>
    <property type="match status" value="2"/>
</dbReference>
<protein>
    <recommendedName>
        <fullName evidence="9">C2H2-type domain-containing protein</fullName>
    </recommendedName>
</protein>
<dbReference type="PROSITE" id="PS50157">
    <property type="entry name" value="ZINC_FINGER_C2H2_2"/>
    <property type="match status" value="1"/>
</dbReference>
<evidence type="ECO:0000256" key="7">
    <source>
        <dbReference type="PROSITE-ProRule" id="PRU00042"/>
    </source>
</evidence>
<name>A0A1B8GSF7_9PEZI</name>
<keyword evidence="5" id="KW-0862">Zinc</keyword>
<dbReference type="SUPFAM" id="SSF57667">
    <property type="entry name" value="beta-beta-alpha zinc fingers"/>
    <property type="match status" value="1"/>
</dbReference>
<feature type="region of interest" description="Disordered" evidence="8">
    <location>
        <begin position="248"/>
        <end position="267"/>
    </location>
</feature>
<feature type="compositionally biased region" description="Polar residues" evidence="8">
    <location>
        <begin position="324"/>
        <end position="342"/>
    </location>
</feature>
<accession>A0A1B8GSF7</accession>
<dbReference type="GO" id="GO:0000978">
    <property type="term" value="F:RNA polymerase II cis-regulatory region sequence-specific DNA binding"/>
    <property type="evidence" value="ECO:0007669"/>
    <property type="project" value="TreeGrafter"/>
</dbReference>
<dbReference type="EMBL" id="KV460215">
    <property type="protein sequence ID" value="OBT98774.1"/>
    <property type="molecule type" value="Genomic_DNA"/>
</dbReference>
<reference evidence="11" key="2">
    <citation type="journal article" date="2018" name="Nat. Commun.">
        <title>Extreme sensitivity to ultraviolet light in the fungal pathogen causing white-nose syndrome of bats.</title>
        <authorList>
            <person name="Palmer J.M."/>
            <person name="Drees K.P."/>
            <person name="Foster J.T."/>
            <person name="Lindner D.L."/>
        </authorList>
    </citation>
    <scope>NUCLEOTIDE SEQUENCE [LARGE SCALE GENOMIC DNA]</scope>
    <source>
        <strain evidence="11">UAMH 10579</strain>
    </source>
</reference>
<dbReference type="InterPro" id="IPR013087">
    <property type="entry name" value="Znf_C2H2_type"/>
</dbReference>
<dbReference type="GeneID" id="28836632"/>
<keyword evidence="3" id="KW-0677">Repeat</keyword>
<evidence type="ECO:0000256" key="2">
    <source>
        <dbReference type="ARBA" id="ARBA00022723"/>
    </source>
</evidence>
<comment type="subcellular location">
    <subcellularLocation>
        <location evidence="1">Nucleus</location>
    </subcellularLocation>
</comment>
<feature type="region of interest" description="Disordered" evidence="8">
    <location>
        <begin position="375"/>
        <end position="410"/>
    </location>
</feature>
<sequence length="568" mass="63124">MASPTEQSEVCIPCDQQFDDWKAYIRHMIVSDNHPHACATCGQEFQSEEGRQTHQRQAHPPDQSLICSGCHKEFTRCGSLVQHVEIDGCPVFRKLAFERIRDANDDYYKKMGVPKKQNTATTADAIDKVHTANASCVPLEVLEASPAPAGTAQSEVGKVSAALARRVQSEVDEVFAAPARRVQSELDKVFAAPASRVQSEVDNVSAGPASHVTPRDIMTDFETPSKEAEYQEFKRNFPALTIQKPGVGSTDNVSILKKPTGMDLPPKGKAEEDLIEMSPNRNVPKRAWSNLAGLKPFNIAAGGAENMPWEKEAPKISPPPARSSKFSGPVTDNSNPSSQPLSLRSPMLTHAGPDLGAPSKPLNVLKSLQGLKLERPQLAAETSESTPEKPPPKYYHQYDPDQPGYNLEKHRNPFSRKYNCAFAGCSKLLNSSQALYMHLKSNAHLTDLYSCPFCFNQFRSASAITQHLESQTNRCNARDDRRFSQLMDQVAAGMIDTAGIHDDNTHRYYSAQIVPKLPLDTVHEAKEEVIVNAVQDPEYRLARIREREQKQEEERARIEAEKNAEWDQ</sequence>
<evidence type="ECO:0000313" key="10">
    <source>
        <dbReference type="EMBL" id="OBT98774.1"/>
    </source>
</evidence>
<dbReference type="RefSeq" id="XP_018132507.1">
    <property type="nucleotide sequence ID" value="XM_018272742.2"/>
</dbReference>
<evidence type="ECO:0000259" key="9">
    <source>
        <dbReference type="PROSITE" id="PS50157"/>
    </source>
</evidence>
<evidence type="ECO:0000256" key="6">
    <source>
        <dbReference type="ARBA" id="ARBA00023242"/>
    </source>
</evidence>
<gene>
    <name evidence="10" type="ORF">VE01_03246</name>
</gene>
<feature type="compositionally biased region" description="Basic and acidic residues" evidence="8">
    <location>
        <begin position="386"/>
        <end position="399"/>
    </location>
</feature>
<dbReference type="GO" id="GO:0008270">
    <property type="term" value="F:zinc ion binding"/>
    <property type="evidence" value="ECO:0007669"/>
    <property type="project" value="UniProtKB-KW"/>
</dbReference>
<proteinExistence type="predicted"/>
<evidence type="ECO:0000313" key="11">
    <source>
        <dbReference type="Proteomes" id="UP000091956"/>
    </source>
</evidence>
<feature type="region of interest" description="Disordered" evidence="8">
    <location>
        <begin position="309"/>
        <end position="362"/>
    </location>
</feature>
<dbReference type="GO" id="GO:0001228">
    <property type="term" value="F:DNA-binding transcription activator activity, RNA polymerase II-specific"/>
    <property type="evidence" value="ECO:0007669"/>
    <property type="project" value="TreeGrafter"/>
</dbReference>
<feature type="domain" description="C2H2-type" evidence="9">
    <location>
        <begin position="36"/>
        <end position="64"/>
    </location>
</feature>
<evidence type="ECO:0000256" key="3">
    <source>
        <dbReference type="ARBA" id="ARBA00022737"/>
    </source>
</evidence>
<dbReference type="PROSITE" id="PS00028">
    <property type="entry name" value="ZINC_FINGER_C2H2_1"/>
    <property type="match status" value="2"/>
</dbReference>
<keyword evidence="11" id="KW-1185">Reference proteome</keyword>
<dbReference type="STRING" id="342668.A0A1B8GSF7"/>
<organism evidence="10 11">
    <name type="scientific">Pseudogymnoascus verrucosus</name>
    <dbReference type="NCBI Taxonomy" id="342668"/>
    <lineage>
        <taxon>Eukaryota</taxon>
        <taxon>Fungi</taxon>
        <taxon>Dikarya</taxon>
        <taxon>Ascomycota</taxon>
        <taxon>Pezizomycotina</taxon>
        <taxon>Leotiomycetes</taxon>
        <taxon>Thelebolales</taxon>
        <taxon>Thelebolaceae</taxon>
        <taxon>Pseudogymnoascus</taxon>
    </lineage>
</organism>
<keyword evidence="4 7" id="KW-0863">Zinc-finger</keyword>
<keyword evidence="6" id="KW-0539">Nucleus</keyword>
<dbReference type="InterPro" id="IPR036236">
    <property type="entry name" value="Znf_C2H2_sf"/>
</dbReference>
<dbReference type="PANTHER" id="PTHR24376">
    <property type="entry name" value="ZINC FINGER PROTEIN"/>
    <property type="match status" value="1"/>
</dbReference>
<reference evidence="10 11" key="1">
    <citation type="submission" date="2016-03" db="EMBL/GenBank/DDBJ databases">
        <title>Comparative genomics of Pseudogymnoascus destructans, the fungus causing white-nose syndrome of bats.</title>
        <authorList>
            <person name="Palmer J.M."/>
            <person name="Drees K.P."/>
            <person name="Foster J.T."/>
            <person name="Lindner D.L."/>
        </authorList>
    </citation>
    <scope>NUCLEOTIDE SEQUENCE [LARGE SCALE GENOMIC DNA]</scope>
    <source>
        <strain evidence="10 11">UAMH 10579</strain>
    </source>
</reference>
<evidence type="ECO:0000256" key="1">
    <source>
        <dbReference type="ARBA" id="ARBA00004123"/>
    </source>
</evidence>
<feature type="region of interest" description="Disordered" evidence="8">
    <location>
        <begin position="547"/>
        <end position="568"/>
    </location>
</feature>
<keyword evidence="2" id="KW-0479">Metal-binding</keyword>
<dbReference type="SMART" id="SM00355">
    <property type="entry name" value="ZnF_C2H2"/>
    <property type="match status" value="5"/>
</dbReference>
<dbReference type="OrthoDB" id="8117402at2759"/>
<evidence type="ECO:0000256" key="8">
    <source>
        <dbReference type="SAM" id="MobiDB-lite"/>
    </source>
</evidence>
<dbReference type="PANTHER" id="PTHR24376:SF235">
    <property type="entry name" value="C2H2-TYPE DOMAIN-CONTAINING PROTEIN"/>
    <property type="match status" value="1"/>
</dbReference>
<dbReference type="Proteomes" id="UP000091956">
    <property type="component" value="Unassembled WGS sequence"/>
</dbReference>
<evidence type="ECO:0000256" key="4">
    <source>
        <dbReference type="ARBA" id="ARBA00022771"/>
    </source>
</evidence>
<dbReference type="AlphaFoldDB" id="A0A1B8GSF7"/>